<feature type="region of interest" description="Disordered" evidence="1">
    <location>
        <begin position="26"/>
        <end position="45"/>
    </location>
</feature>
<accession>A0ABU2SBK9</accession>
<dbReference type="Proteomes" id="UP001183615">
    <property type="component" value="Unassembled WGS sequence"/>
</dbReference>
<evidence type="ECO:0000313" key="3">
    <source>
        <dbReference type="EMBL" id="MDT0445490.1"/>
    </source>
</evidence>
<gene>
    <name evidence="3" type="ORF">RM779_23255</name>
</gene>
<comment type="caution">
    <text evidence="3">The sequence shown here is derived from an EMBL/GenBank/DDBJ whole genome shotgun (WGS) entry which is preliminary data.</text>
</comment>
<keyword evidence="4" id="KW-1185">Reference proteome</keyword>
<name>A0ABU2SBK9_9ACTN</name>
<evidence type="ECO:0000256" key="1">
    <source>
        <dbReference type="SAM" id="MobiDB-lite"/>
    </source>
</evidence>
<organism evidence="3 4">
    <name type="scientific">Streptomyces johnsoniae</name>
    <dbReference type="NCBI Taxonomy" id="3075532"/>
    <lineage>
        <taxon>Bacteria</taxon>
        <taxon>Bacillati</taxon>
        <taxon>Actinomycetota</taxon>
        <taxon>Actinomycetes</taxon>
        <taxon>Kitasatosporales</taxon>
        <taxon>Streptomycetaceae</taxon>
        <taxon>Streptomyces</taxon>
    </lineage>
</organism>
<keyword evidence="2" id="KW-0732">Signal</keyword>
<dbReference type="EMBL" id="JAVREV010000014">
    <property type="protein sequence ID" value="MDT0445490.1"/>
    <property type="molecule type" value="Genomic_DNA"/>
</dbReference>
<feature type="chain" id="PRO_5045924664" evidence="2">
    <location>
        <begin position="20"/>
        <end position="45"/>
    </location>
</feature>
<feature type="signal peptide" evidence="2">
    <location>
        <begin position="1"/>
        <end position="19"/>
    </location>
</feature>
<dbReference type="RefSeq" id="WP_311619692.1">
    <property type="nucleotide sequence ID" value="NZ_JAVREV010000014.1"/>
</dbReference>
<proteinExistence type="predicted"/>
<evidence type="ECO:0000313" key="4">
    <source>
        <dbReference type="Proteomes" id="UP001183615"/>
    </source>
</evidence>
<protein>
    <submittedName>
        <fullName evidence="3">Uncharacterized protein</fullName>
    </submittedName>
</protein>
<evidence type="ECO:0000256" key="2">
    <source>
        <dbReference type="SAM" id="SignalP"/>
    </source>
</evidence>
<reference evidence="4" key="1">
    <citation type="submission" date="2023-07" db="EMBL/GenBank/DDBJ databases">
        <title>30 novel species of actinomycetes from the DSMZ collection.</title>
        <authorList>
            <person name="Nouioui I."/>
        </authorList>
    </citation>
    <scope>NUCLEOTIDE SEQUENCE [LARGE SCALE GENOMIC DNA]</scope>
    <source>
        <strain evidence="4">DSM 41886</strain>
    </source>
</reference>
<sequence length="45" mass="4542">MKKFVLSVVAALMITAASAGVATAQSSQDTAGVAPQSVGTQNTWF</sequence>